<dbReference type="Proteomes" id="UP000485058">
    <property type="component" value="Unassembled WGS sequence"/>
</dbReference>
<feature type="compositionally biased region" description="Acidic residues" evidence="1">
    <location>
        <begin position="34"/>
        <end position="46"/>
    </location>
</feature>
<proteinExistence type="predicted"/>
<keyword evidence="3" id="KW-1185">Reference proteome</keyword>
<organism evidence="2 3">
    <name type="scientific">Haematococcus lacustris</name>
    <name type="common">Green alga</name>
    <name type="synonym">Haematococcus pluvialis</name>
    <dbReference type="NCBI Taxonomy" id="44745"/>
    <lineage>
        <taxon>Eukaryota</taxon>
        <taxon>Viridiplantae</taxon>
        <taxon>Chlorophyta</taxon>
        <taxon>core chlorophytes</taxon>
        <taxon>Chlorophyceae</taxon>
        <taxon>CS clade</taxon>
        <taxon>Chlamydomonadales</taxon>
        <taxon>Haematococcaceae</taxon>
        <taxon>Haematococcus</taxon>
    </lineage>
</organism>
<sequence length="240" mass="25810">MANLQAPAACSFLERRLQSRIDREEKKKVLLEAELSDDASDAEDVDLSSLQDVEKDSAEKDPPPQHINCHVLQPAQEDHDGVTSELGVLQWHEEDGPDAITAPEPAYQQLLQLGLVLEHQGARKEVLKLLFFPVGGGPLLLELSQALSALVAAWGAEGRAAAGRDPEGVAWRAAAAAAAVTVSRAGPSYQAGLRIIQALPPTSPQLVQLKQECALSLLQQLCRQVRATPASLHVMLFIST</sequence>
<dbReference type="EMBL" id="BLLF01000505">
    <property type="protein sequence ID" value="GFH12450.1"/>
    <property type="molecule type" value="Genomic_DNA"/>
</dbReference>
<name>A0A699YRH7_HAELA</name>
<evidence type="ECO:0000256" key="1">
    <source>
        <dbReference type="SAM" id="MobiDB-lite"/>
    </source>
</evidence>
<evidence type="ECO:0000313" key="3">
    <source>
        <dbReference type="Proteomes" id="UP000485058"/>
    </source>
</evidence>
<accession>A0A699YRH7</accession>
<reference evidence="2 3" key="1">
    <citation type="submission" date="2020-02" db="EMBL/GenBank/DDBJ databases">
        <title>Draft genome sequence of Haematococcus lacustris strain NIES-144.</title>
        <authorList>
            <person name="Morimoto D."/>
            <person name="Nakagawa S."/>
            <person name="Yoshida T."/>
            <person name="Sawayama S."/>
        </authorList>
    </citation>
    <scope>NUCLEOTIDE SEQUENCE [LARGE SCALE GENOMIC DNA]</scope>
    <source>
        <strain evidence="2 3">NIES-144</strain>
    </source>
</reference>
<feature type="region of interest" description="Disordered" evidence="1">
    <location>
        <begin position="32"/>
        <end position="64"/>
    </location>
</feature>
<evidence type="ECO:0000313" key="2">
    <source>
        <dbReference type="EMBL" id="GFH12450.1"/>
    </source>
</evidence>
<feature type="compositionally biased region" description="Basic and acidic residues" evidence="1">
    <location>
        <begin position="52"/>
        <end position="63"/>
    </location>
</feature>
<protein>
    <submittedName>
        <fullName evidence="2">Uncharacterized protein</fullName>
    </submittedName>
</protein>
<comment type="caution">
    <text evidence="2">The sequence shown here is derived from an EMBL/GenBank/DDBJ whole genome shotgun (WGS) entry which is preliminary data.</text>
</comment>
<gene>
    <name evidence="2" type="ORF">HaLaN_08144</name>
</gene>
<dbReference type="AlphaFoldDB" id="A0A699YRH7"/>